<organism evidence="1">
    <name type="scientific">marine sediment metagenome</name>
    <dbReference type="NCBI Taxonomy" id="412755"/>
    <lineage>
        <taxon>unclassified sequences</taxon>
        <taxon>metagenomes</taxon>
        <taxon>ecological metagenomes</taxon>
    </lineage>
</organism>
<name>A0A0F9GB34_9ZZZZ</name>
<dbReference type="EMBL" id="LAZR01029178">
    <property type="protein sequence ID" value="KKL60347.1"/>
    <property type="molecule type" value="Genomic_DNA"/>
</dbReference>
<gene>
    <name evidence="1" type="ORF">LCGC14_2206210</name>
</gene>
<dbReference type="AlphaFoldDB" id="A0A0F9GB34"/>
<evidence type="ECO:0000313" key="1">
    <source>
        <dbReference type="EMBL" id="KKL60347.1"/>
    </source>
</evidence>
<proteinExistence type="predicted"/>
<reference evidence="1" key="1">
    <citation type="journal article" date="2015" name="Nature">
        <title>Complex archaea that bridge the gap between prokaryotes and eukaryotes.</title>
        <authorList>
            <person name="Spang A."/>
            <person name="Saw J.H."/>
            <person name="Jorgensen S.L."/>
            <person name="Zaremba-Niedzwiedzka K."/>
            <person name="Martijn J."/>
            <person name="Lind A.E."/>
            <person name="van Eijk R."/>
            <person name="Schleper C."/>
            <person name="Guy L."/>
            <person name="Ettema T.J."/>
        </authorList>
    </citation>
    <scope>NUCLEOTIDE SEQUENCE</scope>
</reference>
<comment type="caution">
    <text evidence="1">The sequence shown here is derived from an EMBL/GenBank/DDBJ whole genome shotgun (WGS) entry which is preliminary data.</text>
</comment>
<sequence>MTDKDLLELIKNDPGSVKDLLREIVSEEADKRETEKQTACNHRISATLIDPKNGIIRCDECSLVFDLKMAESFKSDSADAEQLPPMMQKQIESLKQRKADADS</sequence>
<accession>A0A0F9GB34</accession>
<protein>
    <submittedName>
        <fullName evidence="1">Uncharacterized protein</fullName>
    </submittedName>
</protein>